<dbReference type="EMBL" id="CP012264">
    <property type="protein sequence ID" value="ALB62009.1"/>
    <property type="molecule type" value="Genomic_DNA"/>
</dbReference>
<dbReference type="InterPro" id="IPR003542">
    <property type="entry name" value="Enbac_synth_compD-like"/>
</dbReference>
<reference evidence="14 15" key="3">
    <citation type="journal article" date="2016" name="Genome Announc.">
        <title>Fully Closed Genome Sequences of Five Type Strains of the Genus Cronobacter and One Cronobacter sakazakii Strain.</title>
        <authorList>
            <person name="Moine D."/>
            <person name="Kassam M."/>
            <person name="Baert L."/>
            <person name="Tang Y."/>
            <person name="Barretto C."/>
            <person name="Ngom Bru C."/>
            <person name="Klijn A."/>
            <person name="Descombes P."/>
        </authorList>
    </citation>
    <scope>NUCLEOTIDE SEQUENCE [LARGE SCALE GENOMIC DNA]</scope>
    <source>
        <strain evidence="14 15">LMG 26250</strain>
    </source>
</reference>
<keyword evidence="6 14" id="KW-0808">Transferase</keyword>
<dbReference type="GO" id="GO:0016740">
    <property type="term" value="F:transferase activity"/>
    <property type="evidence" value="ECO:0007669"/>
    <property type="project" value="UniProtKB-KW"/>
</dbReference>
<evidence type="ECO:0000256" key="10">
    <source>
        <dbReference type="ARBA" id="ARBA00049176"/>
    </source>
</evidence>
<dbReference type="PRINTS" id="PR01399">
    <property type="entry name" value="ENTSNTHTASED"/>
</dbReference>
<comment type="subunit">
    <text evidence="4">EntB, EntD, EntE, and EntF form a multienzyme complex called enterobactin synthase.</text>
</comment>
<evidence type="ECO:0000256" key="1">
    <source>
        <dbReference type="ARBA" id="ARBA00003937"/>
    </source>
</evidence>
<comment type="function">
    <text evidence="1">Involved in the biosynthesis of the siderophore enterobactin (enterochelin), which is a macrocyclic trimeric lactone of N-(2,3-dihydroxybenzoyl)-serine. The serine trilactone serves as a scaffolding for the three catechol functionalities that provide hexadentate coordination for the tightly ligated iron(2+) atoms. Plays an essential role in the assembly of the enterobactin by catalyzing the transfer of the 4'-phosphopantetheine (Ppant) moiety from coenzyme A to the apo-domains of both EntB (ArCP domain) and EntF (PCP domain) to yield their holo-forms which make them competent for the activation of 2,3-dihydroxybenzoate (DHB) and L-serine, respectively.</text>
</comment>
<comment type="catalytic activity">
    <reaction evidence="11">
        <text>apo-[peptidyl-carrier protein] + CoA = holo-[peptidyl-carrier protein] + adenosine 3',5'-bisphosphate + H(+)</text>
        <dbReference type="Rhea" id="RHEA:46228"/>
        <dbReference type="Rhea" id="RHEA-COMP:11479"/>
        <dbReference type="Rhea" id="RHEA-COMP:11480"/>
        <dbReference type="ChEBI" id="CHEBI:15378"/>
        <dbReference type="ChEBI" id="CHEBI:29999"/>
        <dbReference type="ChEBI" id="CHEBI:57287"/>
        <dbReference type="ChEBI" id="CHEBI:58343"/>
        <dbReference type="ChEBI" id="CHEBI:64479"/>
    </reaction>
</comment>
<reference evidence="15" key="2">
    <citation type="submission" date="2015-09" db="EMBL/GenBank/DDBJ databases">
        <title>Cronobacter genome sequencing and assembly.</title>
        <authorList>
            <person name="Descombes P."/>
            <person name="Baert L."/>
            <person name="Ngom-Bru C."/>
            <person name="Barretto C."/>
        </authorList>
    </citation>
    <scope>NUCLEOTIDE SEQUENCE [LARGE SCALE GENOMIC DNA]</scope>
    <source>
        <strain evidence="15">LMG 26250</strain>
    </source>
</reference>
<evidence type="ECO:0000256" key="2">
    <source>
        <dbReference type="ARBA" id="ARBA00004993"/>
    </source>
</evidence>
<evidence type="ECO:0000256" key="9">
    <source>
        <dbReference type="ARBA" id="ARBA00031996"/>
    </source>
</evidence>
<dbReference type="InterPro" id="IPR037143">
    <property type="entry name" value="4-PPantetheinyl_Trfase_dom_sf"/>
</dbReference>
<evidence type="ECO:0000256" key="7">
    <source>
        <dbReference type="ARBA" id="ARBA00023191"/>
    </source>
</evidence>
<organism evidence="14 15">
    <name type="scientific">Cronobacter condimenti 1330</name>
    <dbReference type="NCBI Taxonomy" id="1073999"/>
    <lineage>
        <taxon>Bacteria</taxon>
        <taxon>Pseudomonadati</taxon>
        <taxon>Pseudomonadota</taxon>
        <taxon>Gammaproteobacteria</taxon>
        <taxon>Enterobacterales</taxon>
        <taxon>Enterobacteriaceae</taxon>
        <taxon>Cronobacter</taxon>
    </lineage>
</organism>
<dbReference type="PANTHER" id="PTHR38096">
    <property type="entry name" value="ENTEROBACTIN SYNTHASE COMPONENT D"/>
    <property type="match status" value="1"/>
</dbReference>
<dbReference type="Pfam" id="PF01648">
    <property type="entry name" value="ACPS"/>
    <property type="match status" value="1"/>
</dbReference>
<proteinExistence type="inferred from homology"/>
<evidence type="ECO:0000313" key="14">
    <source>
        <dbReference type="EMBL" id="ALB62009.1"/>
    </source>
</evidence>
<evidence type="ECO:0000256" key="11">
    <source>
        <dbReference type="ARBA" id="ARBA00049191"/>
    </source>
</evidence>
<evidence type="ECO:0000259" key="12">
    <source>
        <dbReference type="Pfam" id="PF01648"/>
    </source>
</evidence>
<evidence type="ECO:0000259" key="13">
    <source>
        <dbReference type="Pfam" id="PF17837"/>
    </source>
</evidence>
<comment type="similarity">
    <text evidence="3">Belongs to the P-Pant transferase superfamily. EntD family.</text>
</comment>
<dbReference type="InterPro" id="IPR041354">
    <property type="entry name" value="4PPT_N"/>
</dbReference>
<evidence type="ECO:0000256" key="6">
    <source>
        <dbReference type="ARBA" id="ARBA00022679"/>
    </source>
</evidence>
<dbReference type="NCBIfam" id="NF007604">
    <property type="entry name" value="PRK10251.1"/>
    <property type="match status" value="1"/>
</dbReference>
<accession>A0ABN4I681</accession>
<evidence type="ECO:0000256" key="4">
    <source>
        <dbReference type="ARBA" id="ARBA00011503"/>
    </source>
</evidence>
<comment type="catalytic activity">
    <reaction evidence="10">
        <text>apo-[aryl-carrier protein] + CoA = holo-[aryl-carrier protein] + adenosine 3',5'-bisphosphate + H(+)</text>
        <dbReference type="Rhea" id="RHEA:48404"/>
        <dbReference type="Rhea" id="RHEA-COMP:15903"/>
        <dbReference type="Rhea" id="RHEA-COMP:17557"/>
        <dbReference type="ChEBI" id="CHEBI:15378"/>
        <dbReference type="ChEBI" id="CHEBI:29999"/>
        <dbReference type="ChEBI" id="CHEBI:57287"/>
        <dbReference type="ChEBI" id="CHEBI:58343"/>
        <dbReference type="ChEBI" id="CHEBI:64479"/>
    </reaction>
</comment>
<evidence type="ECO:0000256" key="3">
    <source>
        <dbReference type="ARBA" id="ARBA00008342"/>
    </source>
</evidence>
<reference evidence="15" key="1">
    <citation type="submission" date="2015-07" db="EMBL/GenBank/DDBJ databases">
        <authorList>
            <person name="Moine D."/>
            <person name="Kassam M."/>
        </authorList>
    </citation>
    <scope>NUCLEOTIDE SEQUENCE [LARGE SCALE GENOMIC DNA]</scope>
    <source>
        <strain evidence="15">LMG 26250</strain>
    </source>
</reference>
<protein>
    <recommendedName>
        <fullName evidence="5">Enterobactin synthase component D</fullName>
    </recommendedName>
    <alternativeName>
        <fullName evidence="8">4'-phosphopantetheinyl transferase EntD</fullName>
    </alternativeName>
    <alternativeName>
        <fullName evidence="9">Enterochelin synthase D</fullName>
    </alternativeName>
</protein>
<comment type="pathway">
    <text evidence="2">Siderophore biosynthesis; enterobactin biosynthesis.</text>
</comment>
<evidence type="ECO:0000256" key="8">
    <source>
        <dbReference type="ARBA" id="ARBA00029894"/>
    </source>
</evidence>
<dbReference type="Proteomes" id="UP000067320">
    <property type="component" value="Chromosome"/>
</dbReference>
<feature type="domain" description="4'-phosphopantetheinyl transferase" evidence="12">
    <location>
        <begin position="119"/>
        <end position="202"/>
    </location>
</feature>
<name>A0ABN4I681_9ENTR</name>
<evidence type="ECO:0000256" key="5">
    <source>
        <dbReference type="ARBA" id="ARBA00019087"/>
    </source>
</evidence>
<dbReference type="Pfam" id="PF17837">
    <property type="entry name" value="4PPT_N"/>
    <property type="match status" value="1"/>
</dbReference>
<gene>
    <name evidence="14" type="ORF">AFK62_05615</name>
</gene>
<sequence>MTVAGDLSRLFSMHTTLTSFDLVGQRVWRVDFSRATFQPADLLWLPHAAQLANAVPRRQAEHLAGRMAAVAALRAAGAGTQIPGIGAHREPCWPDGFIGSITHTGHRAWAAAITTPGIIGIDAETLMDAQTAQELAPGIIDAQEQARLARASLPFPSALTLVFSAKESLFKALFPQVGDWFGFECAHVVGLEANTLTLRLTTPLGPFPTGRCFTLHWQQEDAIIFTLLTLPNPREML</sequence>
<dbReference type="SUPFAM" id="SSF56214">
    <property type="entry name" value="4'-phosphopantetheinyl transferase"/>
    <property type="match status" value="1"/>
</dbReference>
<keyword evidence="15" id="KW-1185">Reference proteome</keyword>
<feature type="domain" description="4'-phosphopantetheinyl transferase N-terminal" evidence="13">
    <location>
        <begin position="48"/>
        <end position="112"/>
    </location>
</feature>
<evidence type="ECO:0000313" key="15">
    <source>
        <dbReference type="Proteomes" id="UP000067320"/>
    </source>
</evidence>
<dbReference type="PANTHER" id="PTHR38096:SF1">
    <property type="entry name" value="ENTEROBACTIN SYNTHASE COMPONENT D"/>
    <property type="match status" value="1"/>
</dbReference>
<dbReference type="InterPro" id="IPR008278">
    <property type="entry name" value="4-PPantetheinyl_Trfase_dom"/>
</dbReference>
<keyword evidence="7" id="KW-0259">Enterobactin biosynthesis</keyword>